<proteinExistence type="predicted"/>
<organism evidence="1 2">
    <name type="scientific">Candidatus Sulfurimonas baltica</name>
    <dbReference type="NCBI Taxonomy" id="2740404"/>
    <lineage>
        <taxon>Bacteria</taxon>
        <taxon>Pseudomonadati</taxon>
        <taxon>Campylobacterota</taxon>
        <taxon>Epsilonproteobacteria</taxon>
        <taxon>Campylobacterales</taxon>
        <taxon>Sulfurimonadaceae</taxon>
        <taxon>Sulfurimonas</taxon>
    </lineage>
</organism>
<dbReference type="RefSeq" id="WP_194368516.1">
    <property type="nucleotide sequence ID" value="NZ_CP054492.1"/>
</dbReference>
<dbReference type="KEGG" id="sbal:HUE88_09685"/>
<dbReference type="AlphaFoldDB" id="A0A7S7RMB4"/>
<evidence type="ECO:0000313" key="2">
    <source>
        <dbReference type="Proteomes" id="UP000593994"/>
    </source>
</evidence>
<evidence type="ECO:0000313" key="1">
    <source>
        <dbReference type="EMBL" id="QOY51389.1"/>
    </source>
</evidence>
<sequence length="99" mass="11083">MRYFLISLVLLLSLYFSGCGYKEGVSAGDKKSFLYFSGDTSGVTVFVDDSKGFIVKSGRDNQYKIKPGKHTVRIYRDGNLIVNREIYVGDNIAKEIGIE</sequence>
<reference evidence="1 2" key="1">
    <citation type="submission" date="2020-05" db="EMBL/GenBank/DDBJ databases">
        <title>Sulfurimonas marisnigri, sp. nov., and Sulfurimonas baltica, sp. nov., manganese oxide reducing chemolithoautotrophs of the class Epsilonproteobacteria isolated from the pelagic redoxclines of the Black and Baltic Seas and emended description of the genus Sulfurimonas.</title>
        <authorList>
            <person name="Henkel J.V."/>
            <person name="Laudan C."/>
            <person name="Werner J."/>
            <person name="Neu T."/>
            <person name="Plewe S."/>
            <person name="Sproer C."/>
            <person name="Bunk B."/>
            <person name="Schulz-Vogt H.N."/>
        </authorList>
    </citation>
    <scope>NUCLEOTIDE SEQUENCE [LARGE SCALE GENOMIC DNA]</scope>
    <source>
        <strain evidence="1 2">GD2</strain>
    </source>
</reference>
<protein>
    <recommendedName>
        <fullName evidence="3">Lipoprotein</fullName>
    </recommendedName>
</protein>
<dbReference type="EMBL" id="CP054492">
    <property type="protein sequence ID" value="QOY51389.1"/>
    <property type="molecule type" value="Genomic_DNA"/>
</dbReference>
<keyword evidence="2" id="KW-1185">Reference proteome</keyword>
<accession>A0A7S7RMB4</accession>
<name>A0A7S7RMB4_9BACT</name>
<dbReference type="Proteomes" id="UP000593994">
    <property type="component" value="Chromosome"/>
</dbReference>
<evidence type="ECO:0008006" key="3">
    <source>
        <dbReference type="Google" id="ProtNLM"/>
    </source>
</evidence>
<gene>
    <name evidence="1" type="ORF">HUE88_09685</name>
</gene>